<proteinExistence type="predicted"/>
<dbReference type="AlphaFoldDB" id="A0A0F9ARZ8"/>
<evidence type="ECO:0000313" key="1">
    <source>
        <dbReference type="EMBL" id="KKK74961.1"/>
    </source>
</evidence>
<dbReference type="EMBL" id="LAZR01056078">
    <property type="protein sequence ID" value="KKK74961.1"/>
    <property type="molecule type" value="Genomic_DNA"/>
</dbReference>
<name>A0A0F9ARZ8_9ZZZZ</name>
<feature type="non-terminal residue" evidence="1">
    <location>
        <position position="1"/>
    </location>
</feature>
<protein>
    <submittedName>
        <fullName evidence="1">Uncharacterized protein</fullName>
    </submittedName>
</protein>
<gene>
    <name evidence="1" type="ORF">LCGC14_2878560</name>
</gene>
<reference evidence="1" key="1">
    <citation type="journal article" date="2015" name="Nature">
        <title>Complex archaea that bridge the gap between prokaryotes and eukaryotes.</title>
        <authorList>
            <person name="Spang A."/>
            <person name="Saw J.H."/>
            <person name="Jorgensen S.L."/>
            <person name="Zaremba-Niedzwiedzka K."/>
            <person name="Martijn J."/>
            <person name="Lind A.E."/>
            <person name="van Eijk R."/>
            <person name="Schleper C."/>
            <person name="Guy L."/>
            <person name="Ettema T.J."/>
        </authorList>
    </citation>
    <scope>NUCLEOTIDE SEQUENCE</scope>
</reference>
<comment type="caution">
    <text evidence="1">The sequence shown here is derived from an EMBL/GenBank/DDBJ whole genome shotgun (WGS) entry which is preliminary data.</text>
</comment>
<accession>A0A0F9ARZ8</accession>
<sequence>CVLDENDDWIDIVIFVDELTIV</sequence>
<organism evidence="1">
    <name type="scientific">marine sediment metagenome</name>
    <dbReference type="NCBI Taxonomy" id="412755"/>
    <lineage>
        <taxon>unclassified sequences</taxon>
        <taxon>metagenomes</taxon>
        <taxon>ecological metagenomes</taxon>
    </lineage>
</organism>